<dbReference type="EMBL" id="JADOFV010000001">
    <property type="protein sequence ID" value="MBF7126524.1"/>
    <property type="molecule type" value="Genomic_DNA"/>
</dbReference>
<reference evidence="2 4" key="1">
    <citation type="submission" date="2019-10" db="EMBL/GenBank/DDBJ databases">
        <authorList>
            <person name="Irmler S."/>
            <person name="Berthoud H."/>
            <person name="Roetschi A."/>
            <person name="Arias E."/>
            <person name="Shani N."/>
            <person name="Wuethrich D."/>
            <person name="Bruggmann R."/>
        </authorList>
    </citation>
    <scope>NUCLEOTIDE SEQUENCE [LARGE SCALE GENOMIC DNA]</scope>
    <source>
        <strain evidence="2 4">FAM13073</strain>
    </source>
</reference>
<dbReference type="InterPro" id="IPR025580">
    <property type="entry name" value="Gp46"/>
</dbReference>
<sequence>MTENEQQGQQSGENNQNGQGETTFTQEQLDQAIETRLSRERETFEKNKAQMRADLTAEIRKQLEAEQAESKTLEEMNETERANYERDQAIKAKEDLERKLNRSNTEKTVTEMLSEEGIPASKELCRNTHLQSKSLSSQIND</sequence>
<dbReference type="EMBL" id="WENB01000001">
    <property type="protein sequence ID" value="KAF0415016.1"/>
    <property type="molecule type" value="Genomic_DNA"/>
</dbReference>
<dbReference type="AlphaFoldDB" id="A0A6L5A3K2"/>
<organism evidence="3 5">
    <name type="scientific">Pediococcus pentosaceus</name>
    <dbReference type="NCBI Taxonomy" id="1255"/>
    <lineage>
        <taxon>Bacteria</taxon>
        <taxon>Bacillati</taxon>
        <taxon>Bacillota</taxon>
        <taxon>Bacilli</taxon>
        <taxon>Lactobacillales</taxon>
        <taxon>Lactobacillaceae</taxon>
        <taxon>Pediococcus</taxon>
    </lineage>
</organism>
<keyword evidence="4" id="KW-1185">Reference proteome</keyword>
<accession>A0A6L5A3K2</accession>
<comment type="caution">
    <text evidence="3">The sequence shown here is derived from an EMBL/GenBank/DDBJ whole genome shotgun (WGS) entry which is preliminary data.</text>
</comment>
<evidence type="ECO:0000313" key="3">
    <source>
        <dbReference type="EMBL" id="MBF7126524.1"/>
    </source>
</evidence>
<evidence type="ECO:0000313" key="4">
    <source>
        <dbReference type="Proteomes" id="UP000472573"/>
    </source>
</evidence>
<reference evidence="2" key="2">
    <citation type="submission" date="2019-12" db="EMBL/GenBank/DDBJ databases">
        <title>SpeciesPrimer: A bioinformatics pipeline dedicated to the design of qPCR primers for the quantification of bacterial species.</title>
        <authorList>
            <person name="Dreier M."/>
            <person name="Berthoud H."/>
            <person name="Shani N."/>
            <person name="Wechsler D."/>
            <person name="Junier P."/>
        </authorList>
    </citation>
    <scope>NUCLEOTIDE SEQUENCE</scope>
    <source>
        <strain evidence="2">FAM13073</strain>
    </source>
</reference>
<reference evidence="4" key="3">
    <citation type="submission" date="2020-03" db="EMBL/GenBank/DDBJ databases">
        <title>SpeciesPrimer: A bioinformatics pipeline dedicated to the design of qPCR primers for the quantification of bacterial species.</title>
        <authorList>
            <person name="Dreier M."/>
            <person name="Berthoud H."/>
            <person name="Shani N."/>
            <person name="Wechsler D."/>
            <person name="Junier P."/>
        </authorList>
    </citation>
    <scope>NUCLEOTIDE SEQUENCE [LARGE SCALE GENOMIC DNA]</scope>
    <source>
        <strain evidence="4">FAM13073</strain>
    </source>
</reference>
<feature type="region of interest" description="Disordered" evidence="1">
    <location>
        <begin position="67"/>
        <end position="141"/>
    </location>
</feature>
<proteinExistence type="predicted"/>
<evidence type="ECO:0000313" key="5">
    <source>
        <dbReference type="Proteomes" id="UP000743107"/>
    </source>
</evidence>
<evidence type="ECO:0000313" key="2">
    <source>
        <dbReference type="EMBL" id="KAF0415016.1"/>
    </source>
</evidence>
<evidence type="ECO:0000256" key="1">
    <source>
        <dbReference type="SAM" id="MobiDB-lite"/>
    </source>
</evidence>
<name>A0A6L5A3K2_PEDPE</name>
<feature type="compositionally biased region" description="Low complexity" evidence="1">
    <location>
        <begin position="1"/>
        <end position="21"/>
    </location>
</feature>
<dbReference type="RefSeq" id="WP_060744032.1">
    <property type="nucleotide sequence ID" value="NZ_CP023655.1"/>
</dbReference>
<feature type="region of interest" description="Disordered" evidence="1">
    <location>
        <begin position="1"/>
        <end position="31"/>
    </location>
</feature>
<dbReference type="Proteomes" id="UP000743107">
    <property type="component" value="Unassembled WGS sequence"/>
</dbReference>
<reference evidence="3" key="4">
    <citation type="submission" date="2020-11" db="EMBL/GenBank/DDBJ databases">
        <title>Antibiotic susceptibility profiles of Pediococcus pentosaceus from various origins and their implications for the safety assessment of strains with food-technology applications.</title>
        <authorList>
            <person name="Shani N."/>
            <person name="Oberhaensli S."/>
            <person name="Arias E."/>
        </authorList>
    </citation>
    <scope>NUCLEOTIDE SEQUENCE</scope>
    <source>
        <strain evidence="3">FAM 19164</strain>
    </source>
</reference>
<dbReference type="Proteomes" id="UP000472573">
    <property type="component" value="Unassembled WGS sequence"/>
</dbReference>
<dbReference type="Pfam" id="PF14265">
    <property type="entry name" value="DUF4355"/>
    <property type="match status" value="1"/>
</dbReference>
<gene>
    <name evidence="2" type="ORF">GBO79_01470</name>
    <name evidence="3" type="ORF">ITQ97_01560</name>
</gene>
<protein>
    <submittedName>
        <fullName evidence="3">DUF4355 domain-containing protein</fullName>
    </submittedName>
</protein>
<feature type="compositionally biased region" description="Basic and acidic residues" evidence="1">
    <location>
        <begin position="67"/>
        <end position="109"/>
    </location>
</feature>
<feature type="compositionally biased region" description="Polar residues" evidence="1">
    <location>
        <begin position="128"/>
        <end position="141"/>
    </location>
</feature>